<dbReference type="PANTHER" id="PTHR24276">
    <property type="entry name" value="POLYSERASE-RELATED"/>
    <property type="match status" value="1"/>
</dbReference>
<dbReference type="Proteomes" id="UP001652628">
    <property type="component" value="Chromosome 3"/>
</dbReference>
<evidence type="ECO:0000256" key="7">
    <source>
        <dbReference type="ARBA" id="ARBA00023157"/>
    </source>
</evidence>
<evidence type="ECO:0000313" key="10">
    <source>
        <dbReference type="Proteomes" id="UP001652628"/>
    </source>
</evidence>
<feature type="chain" id="PRO_5046061644" evidence="8">
    <location>
        <begin position="23"/>
        <end position="288"/>
    </location>
</feature>
<dbReference type="InterPro" id="IPR009003">
    <property type="entry name" value="Peptidase_S1_PA"/>
</dbReference>
<feature type="signal peptide" evidence="8">
    <location>
        <begin position="1"/>
        <end position="22"/>
    </location>
</feature>
<protein>
    <submittedName>
        <fullName evidence="11">Seminase</fullName>
    </submittedName>
</protein>
<evidence type="ECO:0000256" key="5">
    <source>
        <dbReference type="ARBA" id="ARBA00022825"/>
    </source>
</evidence>
<sequence length="288" mass="31780">MARILVCCLVVGILILMDDIQAQKKNQTIDLAKLAKILRRPSLKTRVIGGHVTTIDKLGGYLVAMRYYNNFICGGTLIRDLIVLTAAHCFENRNVKEGWTVEGGISRLTDSGVRRGVKDIIKSAEFRMTTMNMDVAVVLLSRPMVGKNIGFLTLCSTPLTTGKHLVVSGWGMTHPDNTGPDQLLRTVTVPVIEKRFCRNVYRLSAAITDSMFCASVLGKKDACTYDSGGPLVYDRQVCGIVSFGIGCASRRYPGVYTDVHYVKPFIEKGIKALLTRRSGRTKIKAPKY</sequence>
<dbReference type="GO" id="GO:0004252">
    <property type="term" value="F:serine-type endopeptidase activity"/>
    <property type="evidence" value="ECO:0007669"/>
    <property type="project" value="InterPro"/>
</dbReference>
<comment type="similarity">
    <text evidence="1">Belongs to the peptidase S1 family.</text>
</comment>
<keyword evidence="2" id="KW-0645">Protease</keyword>
<evidence type="ECO:0000313" key="11">
    <source>
        <dbReference type="RefSeq" id="XP_016933594.2"/>
    </source>
</evidence>
<organism evidence="10 11">
    <name type="scientific">Drosophila suzukii</name>
    <name type="common">Spotted-wing drosophila fruit fly</name>
    <dbReference type="NCBI Taxonomy" id="28584"/>
    <lineage>
        <taxon>Eukaryota</taxon>
        <taxon>Metazoa</taxon>
        <taxon>Ecdysozoa</taxon>
        <taxon>Arthropoda</taxon>
        <taxon>Hexapoda</taxon>
        <taxon>Insecta</taxon>
        <taxon>Pterygota</taxon>
        <taxon>Neoptera</taxon>
        <taxon>Endopterygota</taxon>
        <taxon>Diptera</taxon>
        <taxon>Brachycera</taxon>
        <taxon>Muscomorpha</taxon>
        <taxon>Ephydroidea</taxon>
        <taxon>Drosophilidae</taxon>
        <taxon>Drosophila</taxon>
        <taxon>Sophophora</taxon>
    </lineage>
</organism>
<evidence type="ECO:0000256" key="3">
    <source>
        <dbReference type="ARBA" id="ARBA00022729"/>
    </source>
</evidence>
<keyword evidence="10" id="KW-1185">Reference proteome</keyword>
<dbReference type="Gene3D" id="2.40.10.10">
    <property type="entry name" value="Trypsin-like serine proteases"/>
    <property type="match status" value="1"/>
</dbReference>
<dbReference type="SMART" id="SM00020">
    <property type="entry name" value="Tryp_SPc"/>
    <property type="match status" value="1"/>
</dbReference>
<dbReference type="InterPro" id="IPR001314">
    <property type="entry name" value="Peptidase_S1A"/>
</dbReference>
<evidence type="ECO:0000256" key="8">
    <source>
        <dbReference type="SAM" id="SignalP"/>
    </source>
</evidence>
<name>A0AB39ZDA8_DROSZ</name>
<evidence type="ECO:0000256" key="2">
    <source>
        <dbReference type="ARBA" id="ARBA00022670"/>
    </source>
</evidence>
<keyword evidence="3 8" id="KW-0732">Signal</keyword>
<dbReference type="InterPro" id="IPR001254">
    <property type="entry name" value="Trypsin_dom"/>
</dbReference>
<dbReference type="GO" id="GO:0006508">
    <property type="term" value="P:proteolysis"/>
    <property type="evidence" value="ECO:0007669"/>
    <property type="project" value="UniProtKB-KW"/>
</dbReference>
<dbReference type="GeneID" id="108012678"/>
<feature type="domain" description="Peptidase S1" evidence="9">
    <location>
        <begin position="47"/>
        <end position="271"/>
    </location>
</feature>
<dbReference type="PROSITE" id="PS00134">
    <property type="entry name" value="TRYPSIN_HIS"/>
    <property type="match status" value="1"/>
</dbReference>
<keyword evidence="4" id="KW-0378">Hydrolase</keyword>
<gene>
    <name evidence="11" type="primary">Sems</name>
</gene>
<evidence type="ECO:0000259" key="9">
    <source>
        <dbReference type="PROSITE" id="PS50240"/>
    </source>
</evidence>
<dbReference type="PANTHER" id="PTHR24276:SF94">
    <property type="entry name" value="AT20289P-RELATED"/>
    <property type="match status" value="1"/>
</dbReference>
<keyword evidence="5" id="KW-0720">Serine protease</keyword>
<dbReference type="CTD" id="40315"/>
<reference evidence="11" key="1">
    <citation type="submission" date="2025-08" db="UniProtKB">
        <authorList>
            <consortium name="RefSeq"/>
        </authorList>
    </citation>
    <scope>IDENTIFICATION</scope>
</reference>
<dbReference type="PROSITE" id="PS50240">
    <property type="entry name" value="TRYPSIN_DOM"/>
    <property type="match status" value="1"/>
</dbReference>
<keyword evidence="7" id="KW-1015">Disulfide bond</keyword>
<dbReference type="PRINTS" id="PR00722">
    <property type="entry name" value="CHYMOTRYPSIN"/>
</dbReference>
<evidence type="ECO:0000256" key="6">
    <source>
        <dbReference type="ARBA" id="ARBA00023145"/>
    </source>
</evidence>
<proteinExistence type="inferred from homology"/>
<evidence type="ECO:0000256" key="4">
    <source>
        <dbReference type="ARBA" id="ARBA00022801"/>
    </source>
</evidence>
<dbReference type="SUPFAM" id="SSF50494">
    <property type="entry name" value="Trypsin-like serine proteases"/>
    <property type="match status" value="1"/>
</dbReference>
<evidence type="ECO:0000256" key="1">
    <source>
        <dbReference type="ARBA" id="ARBA00007664"/>
    </source>
</evidence>
<dbReference type="CDD" id="cd00190">
    <property type="entry name" value="Tryp_SPc"/>
    <property type="match status" value="1"/>
</dbReference>
<dbReference type="AlphaFoldDB" id="A0AB39ZDA8"/>
<keyword evidence="6" id="KW-0865">Zymogen</keyword>
<accession>A0AB39ZDA8</accession>
<dbReference type="InterPro" id="IPR018114">
    <property type="entry name" value="TRYPSIN_HIS"/>
</dbReference>
<dbReference type="RefSeq" id="XP_016933594.2">
    <property type="nucleotide sequence ID" value="XM_017078105.4"/>
</dbReference>
<dbReference type="InterPro" id="IPR050430">
    <property type="entry name" value="Peptidase_S1"/>
</dbReference>
<dbReference type="Pfam" id="PF00089">
    <property type="entry name" value="Trypsin"/>
    <property type="match status" value="1"/>
</dbReference>
<dbReference type="InterPro" id="IPR043504">
    <property type="entry name" value="Peptidase_S1_PA_chymotrypsin"/>
</dbReference>